<protein>
    <submittedName>
        <fullName evidence="1">Uncharacterized protein</fullName>
    </submittedName>
</protein>
<comment type="caution">
    <text evidence="1">The sequence shown here is derived from an EMBL/GenBank/DDBJ whole genome shotgun (WGS) entry which is preliminary data.</text>
</comment>
<keyword evidence="2" id="KW-1185">Reference proteome</keyword>
<dbReference type="AlphaFoldDB" id="A0A5C6F941"/>
<dbReference type="EMBL" id="SJPW01000003">
    <property type="protein sequence ID" value="TWU56676.1"/>
    <property type="molecule type" value="Genomic_DNA"/>
</dbReference>
<reference evidence="1 2" key="1">
    <citation type="submission" date="2019-02" db="EMBL/GenBank/DDBJ databases">
        <title>Deep-cultivation of Planctomycetes and their phenomic and genomic characterization uncovers novel biology.</title>
        <authorList>
            <person name="Wiegand S."/>
            <person name="Jogler M."/>
            <person name="Boedeker C."/>
            <person name="Pinto D."/>
            <person name="Vollmers J."/>
            <person name="Rivas-Marin E."/>
            <person name="Kohn T."/>
            <person name="Peeters S.H."/>
            <person name="Heuer A."/>
            <person name="Rast P."/>
            <person name="Oberbeckmann S."/>
            <person name="Bunk B."/>
            <person name="Jeske O."/>
            <person name="Meyerdierks A."/>
            <person name="Storesund J.E."/>
            <person name="Kallscheuer N."/>
            <person name="Luecker S."/>
            <person name="Lage O.M."/>
            <person name="Pohl T."/>
            <person name="Merkel B.J."/>
            <person name="Hornburger P."/>
            <person name="Mueller R.-W."/>
            <person name="Bruemmer F."/>
            <person name="Labrenz M."/>
            <person name="Spormann A.M."/>
            <person name="Op Den Camp H."/>
            <person name="Overmann J."/>
            <person name="Amann R."/>
            <person name="Jetten M.S.M."/>
            <person name="Mascher T."/>
            <person name="Medema M.H."/>
            <person name="Devos D.P."/>
            <person name="Kaster A.-K."/>
            <person name="Ovreas L."/>
            <person name="Rohde M."/>
            <person name="Galperin M.Y."/>
            <person name="Jogler C."/>
        </authorList>
    </citation>
    <scope>NUCLEOTIDE SEQUENCE [LARGE SCALE GENOMIC DNA]</scope>
    <source>
        <strain evidence="1 2">Poly51</strain>
    </source>
</reference>
<proteinExistence type="predicted"/>
<organism evidence="1 2">
    <name type="scientific">Rubripirellula tenax</name>
    <dbReference type="NCBI Taxonomy" id="2528015"/>
    <lineage>
        <taxon>Bacteria</taxon>
        <taxon>Pseudomonadati</taxon>
        <taxon>Planctomycetota</taxon>
        <taxon>Planctomycetia</taxon>
        <taxon>Pirellulales</taxon>
        <taxon>Pirellulaceae</taxon>
        <taxon>Rubripirellula</taxon>
    </lineage>
</organism>
<gene>
    <name evidence="1" type="ORF">Poly51_25930</name>
</gene>
<accession>A0A5C6F941</accession>
<name>A0A5C6F941_9BACT</name>
<sequence length="67" mass="8203">MTHEPNSSIANENYRRKLMLLLTPEQRIERAEELNRQSMEMLKASQDGYRAYLERNFRARRHRPENR</sequence>
<dbReference type="Proteomes" id="UP000318288">
    <property type="component" value="Unassembled WGS sequence"/>
</dbReference>
<evidence type="ECO:0000313" key="2">
    <source>
        <dbReference type="Proteomes" id="UP000318288"/>
    </source>
</evidence>
<evidence type="ECO:0000313" key="1">
    <source>
        <dbReference type="EMBL" id="TWU56676.1"/>
    </source>
</evidence>